<protein>
    <submittedName>
        <fullName evidence="8">Cytochrome c oxidase assembly protein</fullName>
    </submittedName>
</protein>
<keyword evidence="2" id="KW-1003">Cell membrane</keyword>
<gene>
    <name evidence="8" type="ORF">G1H11_14640</name>
</gene>
<sequence>MPLLAEGIGTLAHAEHSAAASPVSWLLVLGVTGAFIGTYRFGVVRRRRRLRRPWAGWRTACFMLGAALVAASLSPIVEEFGHASMSGHMVQHLLLGMFAPVLLVLGAPLTVALGALPVACRRPVRAVLTHRAVHFVAHPVSTASLHVGGVYALYLSPLYLLSTEHPVVHHLVHAHFLIAGYLFVWSIAGPDPAPRRAGFPMRLAVLVLAAAAHAYLAKLLYARAGELPPGVGVAVTEAEGAAQVMYYGGDIAELALAVMLFASWYAGRQRMGATSRPARHRPTDRVPDAAAQP</sequence>
<evidence type="ECO:0000256" key="6">
    <source>
        <dbReference type="SAM" id="MobiDB-lite"/>
    </source>
</evidence>
<proteinExistence type="predicted"/>
<evidence type="ECO:0000256" key="3">
    <source>
        <dbReference type="ARBA" id="ARBA00022692"/>
    </source>
</evidence>
<evidence type="ECO:0000256" key="2">
    <source>
        <dbReference type="ARBA" id="ARBA00022475"/>
    </source>
</evidence>
<dbReference type="AlphaFoldDB" id="A0A6N9YNM8"/>
<keyword evidence="3 7" id="KW-0812">Transmembrane</keyword>
<feature type="transmembrane region" description="Helical" evidence="7">
    <location>
        <begin position="55"/>
        <end position="77"/>
    </location>
</feature>
<name>A0A6N9YNM8_9ACTN</name>
<keyword evidence="5 7" id="KW-0472">Membrane</keyword>
<dbReference type="GO" id="GO:0005886">
    <property type="term" value="C:plasma membrane"/>
    <property type="evidence" value="ECO:0007669"/>
    <property type="project" value="UniProtKB-SubCell"/>
</dbReference>
<reference evidence="8 9" key="1">
    <citation type="submission" date="2020-02" db="EMBL/GenBank/DDBJ databases">
        <authorList>
            <person name="Li X.-J."/>
            <person name="Feng X.-M."/>
        </authorList>
    </citation>
    <scope>NUCLEOTIDE SEQUENCE [LARGE SCALE GENOMIC DNA]</scope>
    <source>
        <strain evidence="8 9">CGMCC 4.7225</strain>
    </source>
</reference>
<feature type="transmembrane region" description="Helical" evidence="7">
    <location>
        <begin position="23"/>
        <end position="43"/>
    </location>
</feature>
<comment type="caution">
    <text evidence="8">The sequence shown here is derived from an EMBL/GenBank/DDBJ whole genome shotgun (WGS) entry which is preliminary data.</text>
</comment>
<evidence type="ECO:0000256" key="7">
    <source>
        <dbReference type="SAM" id="Phobius"/>
    </source>
</evidence>
<evidence type="ECO:0000256" key="4">
    <source>
        <dbReference type="ARBA" id="ARBA00022989"/>
    </source>
</evidence>
<organism evidence="8 9">
    <name type="scientific">Phytoactinopolyspora alkaliphila</name>
    <dbReference type="NCBI Taxonomy" id="1783498"/>
    <lineage>
        <taxon>Bacteria</taxon>
        <taxon>Bacillati</taxon>
        <taxon>Actinomycetota</taxon>
        <taxon>Actinomycetes</taxon>
        <taxon>Jiangellales</taxon>
        <taxon>Jiangellaceae</taxon>
        <taxon>Phytoactinopolyspora</taxon>
    </lineage>
</organism>
<accession>A0A6N9YNM8</accession>
<feature type="transmembrane region" description="Helical" evidence="7">
    <location>
        <begin position="167"/>
        <end position="187"/>
    </location>
</feature>
<feature type="transmembrane region" description="Helical" evidence="7">
    <location>
        <begin position="244"/>
        <end position="266"/>
    </location>
</feature>
<dbReference type="Proteomes" id="UP000469185">
    <property type="component" value="Unassembled WGS sequence"/>
</dbReference>
<dbReference type="InterPro" id="IPR019108">
    <property type="entry name" value="Caa3_assmbl_CtaG-rel"/>
</dbReference>
<evidence type="ECO:0000256" key="1">
    <source>
        <dbReference type="ARBA" id="ARBA00004651"/>
    </source>
</evidence>
<evidence type="ECO:0000313" key="8">
    <source>
        <dbReference type="EMBL" id="NED96545.1"/>
    </source>
</evidence>
<dbReference type="RefSeq" id="WP_163819327.1">
    <property type="nucleotide sequence ID" value="NZ_JAAGOB010000007.1"/>
</dbReference>
<feature type="region of interest" description="Disordered" evidence="6">
    <location>
        <begin position="273"/>
        <end position="293"/>
    </location>
</feature>
<evidence type="ECO:0000256" key="5">
    <source>
        <dbReference type="ARBA" id="ARBA00023136"/>
    </source>
</evidence>
<comment type="subcellular location">
    <subcellularLocation>
        <location evidence="1">Cell membrane</location>
        <topology evidence="1">Multi-pass membrane protein</topology>
    </subcellularLocation>
</comment>
<feature type="transmembrane region" description="Helical" evidence="7">
    <location>
        <begin position="132"/>
        <end position="155"/>
    </location>
</feature>
<dbReference type="EMBL" id="JAAGOB010000007">
    <property type="protein sequence ID" value="NED96545.1"/>
    <property type="molecule type" value="Genomic_DNA"/>
</dbReference>
<feature type="transmembrane region" description="Helical" evidence="7">
    <location>
        <begin position="97"/>
        <end position="120"/>
    </location>
</feature>
<keyword evidence="4 7" id="KW-1133">Transmembrane helix</keyword>
<dbReference type="Pfam" id="PF09678">
    <property type="entry name" value="Caa3_CtaG"/>
    <property type="match status" value="1"/>
</dbReference>
<evidence type="ECO:0000313" key="9">
    <source>
        <dbReference type="Proteomes" id="UP000469185"/>
    </source>
</evidence>
<feature type="transmembrane region" description="Helical" evidence="7">
    <location>
        <begin position="199"/>
        <end position="224"/>
    </location>
</feature>
<keyword evidence="9" id="KW-1185">Reference proteome</keyword>